<dbReference type="GO" id="GO:0016530">
    <property type="term" value="F:metallochaperone activity"/>
    <property type="evidence" value="ECO:0007669"/>
    <property type="project" value="TreeGrafter"/>
</dbReference>
<dbReference type="InterPro" id="IPR003765">
    <property type="entry name" value="NO3_reductase_chaperone_NarJ"/>
</dbReference>
<dbReference type="SUPFAM" id="SSF89155">
    <property type="entry name" value="TorD-like"/>
    <property type="match status" value="1"/>
</dbReference>
<evidence type="ECO:0000313" key="3">
    <source>
        <dbReference type="Proteomes" id="UP000613768"/>
    </source>
</evidence>
<protein>
    <submittedName>
        <fullName evidence="2">Nitrate reductase molybdenum cofactor assembly chaperone</fullName>
    </submittedName>
</protein>
<dbReference type="AlphaFoldDB" id="A0AAW3ZM83"/>
<reference evidence="2 3" key="1">
    <citation type="submission" date="2020-09" db="EMBL/GenBank/DDBJ databases">
        <title>Pseudoxanthomonas sp. CAU 1598 isolated from sand of Yaerae Beach.</title>
        <authorList>
            <person name="Kim W."/>
        </authorList>
    </citation>
    <scope>NUCLEOTIDE SEQUENCE [LARGE SCALE GENOMIC DNA]</scope>
    <source>
        <strain evidence="2 3">CAU 1598</strain>
    </source>
</reference>
<dbReference type="Gene3D" id="1.10.3480.10">
    <property type="entry name" value="TorD-like"/>
    <property type="match status" value="1"/>
</dbReference>
<dbReference type="Proteomes" id="UP000613768">
    <property type="component" value="Unassembled WGS sequence"/>
</dbReference>
<dbReference type="Pfam" id="PF02613">
    <property type="entry name" value="Nitrate_red_del"/>
    <property type="match status" value="1"/>
</dbReference>
<dbReference type="PANTHER" id="PTHR43680:SF2">
    <property type="entry name" value="NITRATE REDUCTASE MOLYBDENUM COFACTOR ASSEMBLY CHAPERONE NARJ"/>
    <property type="match status" value="1"/>
</dbReference>
<gene>
    <name evidence="2" type="primary">narJ</name>
    <name evidence="2" type="ORF">IFO71_11100</name>
</gene>
<dbReference type="GO" id="GO:0042128">
    <property type="term" value="P:nitrate assimilation"/>
    <property type="evidence" value="ECO:0007669"/>
    <property type="project" value="UniProtKB-KW"/>
</dbReference>
<dbReference type="NCBIfam" id="TIGR00684">
    <property type="entry name" value="narJ"/>
    <property type="match status" value="1"/>
</dbReference>
<accession>A0AAW3ZM83</accession>
<proteinExistence type="predicted"/>
<evidence type="ECO:0000256" key="1">
    <source>
        <dbReference type="ARBA" id="ARBA00023063"/>
    </source>
</evidence>
<dbReference type="RefSeq" id="WP_192029707.1">
    <property type="nucleotide sequence ID" value="NZ_JACYTR010000020.1"/>
</dbReference>
<evidence type="ECO:0000313" key="2">
    <source>
        <dbReference type="EMBL" id="MBD8526284.1"/>
    </source>
</evidence>
<dbReference type="GO" id="GO:0051131">
    <property type="term" value="P:chaperone-mediated protein complex assembly"/>
    <property type="evidence" value="ECO:0007669"/>
    <property type="project" value="InterPro"/>
</dbReference>
<dbReference type="PANTHER" id="PTHR43680">
    <property type="entry name" value="NITRATE REDUCTASE MOLYBDENUM COFACTOR ASSEMBLY CHAPERONE"/>
    <property type="match status" value="1"/>
</dbReference>
<keyword evidence="3" id="KW-1185">Reference proteome</keyword>
<dbReference type="GO" id="GO:0051082">
    <property type="term" value="F:unfolded protein binding"/>
    <property type="evidence" value="ECO:0007669"/>
    <property type="project" value="InterPro"/>
</dbReference>
<organism evidence="2 3">
    <name type="scientific">Pseudomarimonas arenosa</name>
    <dbReference type="NCBI Taxonomy" id="2774145"/>
    <lineage>
        <taxon>Bacteria</taxon>
        <taxon>Pseudomonadati</taxon>
        <taxon>Pseudomonadota</taxon>
        <taxon>Gammaproteobacteria</taxon>
        <taxon>Lysobacterales</taxon>
        <taxon>Lysobacteraceae</taxon>
        <taxon>Pseudomarimonas</taxon>
    </lineage>
</organism>
<keyword evidence="1" id="KW-0534">Nitrate assimilation</keyword>
<sequence length="251" mass="28227">MNAGLHIQNSVGSDCCGQCTCGEAAAPNPARQLKLISLLLDYPQDELFTLGKELRAAVYELGFDNEARQALHGFIDRLLAVDPMQAQATWSETFDRGRAMSLLMFEHIHGESRDRGQAMVDLMDTYRRNGFEIDSRELPDYLPLLLEYLSQRSEAEGREWLGHLNQILSLLAARAEERESPYAQLFELLIKHSGLQPDLATFRRRAANEERDDTPEAMDKVWEEEAVKFGPQAPATDACAPNRFVERSAGA</sequence>
<dbReference type="InterPro" id="IPR020945">
    <property type="entry name" value="DMSO/NO3_reduct_chaperone"/>
</dbReference>
<dbReference type="EMBL" id="JACYTR010000020">
    <property type="protein sequence ID" value="MBD8526284.1"/>
    <property type="molecule type" value="Genomic_DNA"/>
</dbReference>
<dbReference type="InterPro" id="IPR036411">
    <property type="entry name" value="TorD-like_sf"/>
</dbReference>
<comment type="caution">
    <text evidence="2">The sequence shown here is derived from an EMBL/GenBank/DDBJ whole genome shotgun (WGS) entry which is preliminary data.</text>
</comment>
<name>A0AAW3ZM83_9GAMM</name>